<feature type="compositionally biased region" description="Low complexity" evidence="1">
    <location>
        <begin position="7"/>
        <end position="21"/>
    </location>
</feature>
<proteinExistence type="predicted"/>
<keyword evidence="2" id="KW-1133">Transmembrane helix</keyword>
<evidence type="ECO:0000313" key="3">
    <source>
        <dbReference type="EMBL" id="QIK74350.1"/>
    </source>
</evidence>
<dbReference type="Proteomes" id="UP000502035">
    <property type="component" value="Chromosome"/>
</dbReference>
<dbReference type="RefSeq" id="WP_166314093.1">
    <property type="nucleotide sequence ID" value="NZ_CP049866.1"/>
</dbReference>
<gene>
    <name evidence="3" type="ORF">G7071_01725</name>
</gene>
<feature type="transmembrane region" description="Helical" evidence="2">
    <location>
        <begin position="93"/>
        <end position="113"/>
    </location>
</feature>
<evidence type="ECO:0000256" key="2">
    <source>
        <dbReference type="SAM" id="Phobius"/>
    </source>
</evidence>
<keyword evidence="2" id="KW-0812">Transmembrane</keyword>
<feature type="transmembrane region" description="Helical" evidence="2">
    <location>
        <begin position="27"/>
        <end position="48"/>
    </location>
</feature>
<dbReference type="AlphaFoldDB" id="A0A6G7YC60"/>
<feature type="region of interest" description="Disordered" evidence="1">
    <location>
        <begin position="1"/>
        <end position="21"/>
    </location>
</feature>
<dbReference type="EMBL" id="CP049866">
    <property type="protein sequence ID" value="QIK74350.1"/>
    <property type="molecule type" value="Genomic_DNA"/>
</dbReference>
<sequence length="132" mass="13685">MGGRPGGPVRHPGLARPRAGPRGRGSFAAGFAIYLPATALTVLLLGLLPTAVWAKWVGPLAVVMAACLVCPFGFWILAQDYLLDYRPGLEALVWFHIGLSGAALILGATAAALTREASLAAPLEVEVSPSAR</sequence>
<evidence type="ECO:0000256" key="1">
    <source>
        <dbReference type="SAM" id="MobiDB-lite"/>
    </source>
</evidence>
<keyword evidence="4" id="KW-1185">Reference proteome</keyword>
<evidence type="ECO:0000313" key="4">
    <source>
        <dbReference type="Proteomes" id="UP000502035"/>
    </source>
</evidence>
<protein>
    <submittedName>
        <fullName evidence="3">Uncharacterized protein</fullName>
    </submittedName>
</protein>
<reference evidence="3 4" key="1">
    <citation type="submission" date="2020-03" db="EMBL/GenBank/DDBJ databases">
        <title>Nocardioides sp. nov., isolated from fish.</title>
        <authorList>
            <person name="Hyun D.-W."/>
            <person name="Bae J.-W."/>
        </authorList>
    </citation>
    <scope>NUCLEOTIDE SEQUENCE [LARGE SCALE GENOMIC DNA]</scope>
    <source>
        <strain evidence="3 4">HDW12A</strain>
    </source>
</reference>
<organism evidence="3 4">
    <name type="scientific">Nocardioides piscis</name>
    <dbReference type="NCBI Taxonomy" id="2714938"/>
    <lineage>
        <taxon>Bacteria</taxon>
        <taxon>Bacillati</taxon>
        <taxon>Actinomycetota</taxon>
        <taxon>Actinomycetes</taxon>
        <taxon>Propionibacteriales</taxon>
        <taxon>Nocardioidaceae</taxon>
        <taxon>Nocardioides</taxon>
    </lineage>
</organism>
<accession>A0A6G7YC60</accession>
<name>A0A6G7YC60_9ACTN</name>
<feature type="transmembrane region" description="Helical" evidence="2">
    <location>
        <begin position="60"/>
        <end position="78"/>
    </location>
</feature>
<keyword evidence="2" id="KW-0472">Membrane</keyword>
<dbReference type="KEGG" id="npi:G7071_01725"/>